<evidence type="ECO:0000256" key="1">
    <source>
        <dbReference type="ARBA" id="ARBA00009437"/>
    </source>
</evidence>
<reference evidence="3 4" key="1">
    <citation type="submission" date="2017-03" db="EMBL/GenBank/DDBJ databases">
        <authorList>
            <person name="Afonso C.L."/>
            <person name="Miller P.J."/>
            <person name="Scott M.A."/>
            <person name="Spackman E."/>
            <person name="Goraichik I."/>
            <person name="Dimitrov K.M."/>
            <person name="Suarez D.L."/>
            <person name="Swayne D.E."/>
        </authorList>
    </citation>
    <scope>NUCLEOTIDE SEQUENCE [LARGE SCALE GENOMIC DNA]</scope>
    <source>
        <strain evidence="3 4">CECT 8287</strain>
    </source>
</reference>
<dbReference type="GO" id="GO:0003700">
    <property type="term" value="F:DNA-binding transcription factor activity"/>
    <property type="evidence" value="ECO:0007669"/>
    <property type="project" value="TreeGrafter"/>
</dbReference>
<evidence type="ECO:0000259" key="2">
    <source>
        <dbReference type="Pfam" id="PF03466"/>
    </source>
</evidence>
<dbReference type="Pfam" id="PF03466">
    <property type="entry name" value="LysR_substrate"/>
    <property type="match status" value="1"/>
</dbReference>
<comment type="similarity">
    <text evidence="1">Belongs to the LysR transcriptional regulatory family.</text>
</comment>
<dbReference type="InterPro" id="IPR005119">
    <property type="entry name" value="LysR_subst-bd"/>
</dbReference>
<dbReference type="EMBL" id="FWFL01000011">
    <property type="protein sequence ID" value="SLN63514.1"/>
    <property type="molecule type" value="Genomic_DNA"/>
</dbReference>
<feature type="domain" description="LysR substrate-binding" evidence="2">
    <location>
        <begin position="23"/>
        <end position="85"/>
    </location>
</feature>
<dbReference type="AlphaFoldDB" id="A0A1Y5TGR1"/>
<gene>
    <name evidence="3" type="ORF">PEL8287_03467</name>
</gene>
<organism evidence="3 4">
    <name type="scientific">Roseovarius litorisediminis</name>
    <dbReference type="NCBI Taxonomy" id="1312363"/>
    <lineage>
        <taxon>Bacteria</taxon>
        <taxon>Pseudomonadati</taxon>
        <taxon>Pseudomonadota</taxon>
        <taxon>Alphaproteobacteria</taxon>
        <taxon>Rhodobacterales</taxon>
        <taxon>Roseobacteraceae</taxon>
        <taxon>Roseovarius</taxon>
    </lineage>
</organism>
<proteinExistence type="inferred from homology"/>
<dbReference type="PANTHER" id="PTHR30537:SF5">
    <property type="entry name" value="HTH-TYPE TRANSCRIPTIONAL ACTIVATOR TTDR-RELATED"/>
    <property type="match status" value="1"/>
</dbReference>
<sequence length="113" mass="12327">MNGVKYKVNASGNFVGNTADADYRGTFAGLGIARLPTYLVAAKIASGELIRVLSGYTQDHAAVALTFADNRNLAPRTRAFVDFLVVHFNKMRAGVEDGCRFPQALHRNARQQL</sequence>
<dbReference type="Gene3D" id="3.40.190.290">
    <property type="match status" value="1"/>
</dbReference>
<dbReference type="SUPFAM" id="SSF53850">
    <property type="entry name" value="Periplasmic binding protein-like II"/>
    <property type="match status" value="1"/>
</dbReference>
<evidence type="ECO:0000313" key="4">
    <source>
        <dbReference type="Proteomes" id="UP000193827"/>
    </source>
</evidence>
<dbReference type="RefSeq" id="WP_085893673.1">
    <property type="nucleotide sequence ID" value="NZ_FWFL01000011.1"/>
</dbReference>
<dbReference type="GO" id="GO:0043565">
    <property type="term" value="F:sequence-specific DNA binding"/>
    <property type="evidence" value="ECO:0007669"/>
    <property type="project" value="TreeGrafter"/>
</dbReference>
<dbReference type="InterPro" id="IPR058163">
    <property type="entry name" value="LysR-type_TF_proteobact-type"/>
</dbReference>
<name>A0A1Y5TGR1_9RHOB</name>
<protein>
    <submittedName>
        <fullName evidence="3">LysR substrate binding domain protein</fullName>
    </submittedName>
</protein>
<keyword evidence="4" id="KW-1185">Reference proteome</keyword>
<accession>A0A1Y5TGR1</accession>
<dbReference type="Proteomes" id="UP000193827">
    <property type="component" value="Unassembled WGS sequence"/>
</dbReference>
<evidence type="ECO:0000313" key="3">
    <source>
        <dbReference type="EMBL" id="SLN63514.1"/>
    </source>
</evidence>
<dbReference type="PANTHER" id="PTHR30537">
    <property type="entry name" value="HTH-TYPE TRANSCRIPTIONAL REGULATOR"/>
    <property type="match status" value="1"/>
</dbReference>
<dbReference type="GO" id="GO:0006351">
    <property type="term" value="P:DNA-templated transcription"/>
    <property type="evidence" value="ECO:0007669"/>
    <property type="project" value="TreeGrafter"/>
</dbReference>
<dbReference type="OrthoDB" id="9813056at2"/>